<gene>
    <name evidence="3" type="ORF">FTUN_7150</name>
</gene>
<dbReference type="PANTHER" id="PTHR10907:SF47">
    <property type="entry name" value="REGUCALCIN"/>
    <property type="match status" value="1"/>
</dbReference>
<dbReference type="InterPro" id="IPR013658">
    <property type="entry name" value="SGL"/>
</dbReference>
<protein>
    <submittedName>
        <fullName evidence="3">Gluconolactonase</fullName>
    </submittedName>
</protein>
<dbReference type="RefSeq" id="WP_171474489.1">
    <property type="nucleotide sequence ID" value="NZ_CP053452.2"/>
</dbReference>
<reference evidence="4" key="1">
    <citation type="submission" date="2020-05" db="EMBL/GenBank/DDBJ databases">
        <title>Frigoriglobus tundricola gen. nov., sp. nov., a psychrotolerant cellulolytic planctomycete of the family Gemmataceae with two divergent copies of 16S rRNA gene.</title>
        <authorList>
            <person name="Kulichevskaya I.S."/>
            <person name="Ivanova A.A."/>
            <person name="Naumoff D.G."/>
            <person name="Beletsky A.V."/>
            <person name="Rijpstra W.I.C."/>
            <person name="Sinninghe Damste J.S."/>
            <person name="Mardanov A.V."/>
            <person name="Ravin N.V."/>
            <person name="Dedysh S.N."/>
        </authorList>
    </citation>
    <scope>NUCLEOTIDE SEQUENCE [LARGE SCALE GENOMIC DNA]</scope>
    <source>
        <strain evidence="4">PL17</strain>
    </source>
</reference>
<feature type="domain" description="SMP-30/Gluconolactonase/LRE-like region" evidence="2">
    <location>
        <begin position="20"/>
        <end position="287"/>
    </location>
</feature>
<evidence type="ECO:0000313" key="3">
    <source>
        <dbReference type="EMBL" id="QJW99538.1"/>
    </source>
</evidence>
<accession>A0A6M5Z062</accession>
<evidence type="ECO:0000313" key="4">
    <source>
        <dbReference type="Proteomes" id="UP000503447"/>
    </source>
</evidence>
<organism evidence="3 4">
    <name type="scientific">Frigoriglobus tundricola</name>
    <dbReference type="NCBI Taxonomy" id="2774151"/>
    <lineage>
        <taxon>Bacteria</taxon>
        <taxon>Pseudomonadati</taxon>
        <taxon>Planctomycetota</taxon>
        <taxon>Planctomycetia</taxon>
        <taxon>Gemmatales</taxon>
        <taxon>Gemmataceae</taxon>
        <taxon>Frigoriglobus</taxon>
    </lineage>
</organism>
<proteinExistence type="inferred from homology"/>
<dbReference type="KEGG" id="ftj:FTUN_7150"/>
<evidence type="ECO:0000259" key="2">
    <source>
        <dbReference type="Pfam" id="PF08450"/>
    </source>
</evidence>
<name>A0A6M5Z062_9BACT</name>
<sequence>MRTTVASVYIECTDESDRFLPEGPRWLTVQERPALVWVNIQLSATATEGEINVHFPGTDGSGDTGQPCPGRPGFVLPLEGEDQVLAGVDKALRLCDLAEGAWTDPLATVPDDNPRTIINDAEIVPGGKAVVFGTKDTKFDTEARLAQLYLYTVDDNRISVLADKQVCSNGKVFVSDALGLILYDIDTPTRKIVRYRLDVAARTATLDGVAVDLANQVGSPDGMRGCGDGTAIVAFYNPEFAEAGRAVRFNLTTGEAIEEWLTPGSPRVTCPLLVKRPTGVKLILTTATEGMPADMRAKCPNAGCLFIADTQFTDCPPQEAVRVPV</sequence>
<dbReference type="Proteomes" id="UP000503447">
    <property type="component" value="Chromosome"/>
</dbReference>
<comment type="similarity">
    <text evidence="1">Belongs to the SMP-30/CGR1 family.</text>
</comment>
<dbReference type="SUPFAM" id="SSF63829">
    <property type="entry name" value="Calcium-dependent phosphotriesterase"/>
    <property type="match status" value="1"/>
</dbReference>
<keyword evidence="4" id="KW-1185">Reference proteome</keyword>
<dbReference type="GO" id="GO:0005509">
    <property type="term" value="F:calcium ion binding"/>
    <property type="evidence" value="ECO:0007669"/>
    <property type="project" value="TreeGrafter"/>
</dbReference>
<dbReference type="EMBL" id="CP053452">
    <property type="protein sequence ID" value="QJW99538.1"/>
    <property type="molecule type" value="Genomic_DNA"/>
</dbReference>
<dbReference type="GO" id="GO:0004341">
    <property type="term" value="F:gluconolactonase activity"/>
    <property type="evidence" value="ECO:0007669"/>
    <property type="project" value="TreeGrafter"/>
</dbReference>
<evidence type="ECO:0000256" key="1">
    <source>
        <dbReference type="ARBA" id="ARBA00008853"/>
    </source>
</evidence>
<dbReference type="AlphaFoldDB" id="A0A6M5Z062"/>
<dbReference type="Pfam" id="PF08450">
    <property type="entry name" value="SGL"/>
    <property type="match status" value="1"/>
</dbReference>
<dbReference type="PANTHER" id="PTHR10907">
    <property type="entry name" value="REGUCALCIN"/>
    <property type="match status" value="1"/>
</dbReference>
<dbReference type="InterPro" id="IPR011042">
    <property type="entry name" value="6-blade_b-propeller_TolB-like"/>
</dbReference>
<dbReference type="GO" id="GO:0019853">
    <property type="term" value="P:L-ascorbic acid biosynthetic process"/>
    <property type="evidence" value="ECO:0007669"/>
    <property type="project" value="TreeGrafter"/>
</dbReference>
<dbReference type="Gene3D" id="2.120.10.30">
    <property type="entry name" value="TolB, C-terminal domain"/>
    <property type="match status" value="1"/>
</dbReference>